<feature type="region of interest" description="Disordered" evidence="1">
    <location>
        <begin position="141"/>
        <end position="193"/>
    </location>
</feature>
<feature type="compositionally biased region" description="Low complexity" evidence="1">
    <location>
        <begin position="516"/>
        <end position="528"/>
    </location>
</feature>
<protein>
    <recommendedName>
        <fullName evidence="5">Transmembrane protein</fullName>
    </recommendedName>
</protein>
<keyword evidence="4" id="KW-1185">Reference proteome</keyword>
<keyword evidence="2" id="KW-1133">Transmembrane helix</keyword>
<dbReference type="GeneID" id="7443992"/>
<dbReference type="Proteomes" id="UP000001449">
    <property type="component" value="Chromosome 15"/>
</dbReference>
<proteinExistence type="predicted"/>
<evidence type="ECO:0000313" key="3">
    <source>
        <dbReference type="EMBL" id="EED88667.1"/>
    </source>
</evidence>
<dbReference type="eggNOG" id="ENOG502TN4V">
    <property type="taxonomic scope" value="Eukaryota"/>
</dbReference>
<keyword evidence="2" id="KW-0472">Membrane</keyword>
<evidence type="ECO:0008006" key="5">
    <source>
        <dbReference type="Google" id="ProtNLM"/>
    </source>
</evidence>
<dbReference type="AlphaFoldDB" id="B8CDS7"/>
<dbReference type="RefSeq" id="XP_002294312.1">
    <property type="nucleotide sequence ID" value="XM_002294276.1"/>
</dbReference>
<dbReference type="OMA" id="WQRARVQ"/>
<name>B8CDS7_THAPS</name>
<feature type="region of interest" description="Disordered" evidence="1">
    <location>
        <begin position="511"/>
        <end position="538"/>
    </location>
</feature>
<organism evidence="3 4">
    <name type="scientific">Thalassiosira pseudonana</name>
    <name type="common">Marine diatom</name>
    <name type="synonym">Cyclotella nana</name>
    <dbReference type="NCBI Taxonomy" id="35128"/>
    <lineage>
        <taxon>Eukaryota</taxon>
        <taxon>Sar</taxon>
        <taxon>Stramenopiles</taxon>
        <taxon>Ochrophyta</taxon>
        <taxon>Bacillariophyta</taxon>
        <taxon>Coscinodiscophyceae</taxon>
        <taxon>Thalassiosirophycidae</taxon>
        <taxon>Thalassiosirales</taxon>
        <taxon>Thalassiosiraceae</taxon>
        <taxon>Thalassiosira</taxon>
    </lineage>
</organism>
<dbReference type="KEGG" id="tps:THAPSDRAFT_25085"/>
<evidence type="ECO:0000256" key="1">
    <source>
        <dbReference type="SAM" id="MobiDB-lite"/>
    </source>
</evidence>
<keyword evidence="2" id="KW-0812">Transmembrane</keyword>
<dbReference type="EMBL" id="CM000650">
    <property type="protein sequence ID" value="EED88667.1"/>
    <property type="molecule type" value="Genomic_DNA"/>
</dbReference>
<evidence type="ECO:0000313" key="4">
    <source>
        <dbReference type="Proteomes" id="UP000001449"/>
    </source>
</evidence>
<dbReference type="PaxDb" id="35128-Thaps25085"/>
<gene>
    <name evidence="3" type="ORF">THAPSDRAFT_25085</name>
</gene>
<dbReference type="InParanoid" id="B8CDS7"/>
<reference evidence="3 4" key="1">
    <citation type="journal article" date="2004" name="Science">
        <title>The genome of the diatom Thalassiosira pseudonana: ecology, evolution, and metabolism.</title>
        <authorList>
            <person name="Armbrust E.V."/>
            <person name="Berges J.A."/>
            <person name="Bowler C."/>
            <person name="Green B.R."/>
            <person name="Martinez D."/>
            <person name="Putnam N.H."/>
            <person name="Zhou S."/>
            <person name="Allen A.E."/>
            <person name="Apt K.E."/>
            <person name="Bechner M."/>
            <person name="Brzezinski M.A."/>
            <person name="Chaal B.K."/>
            <person name="Chiovitti A."/>
            <person name="Davis A.K."/>
            <person name="Demarest M.S."/>
            <person name="Detter J.C."/>
            <person name="Glavina T."/>
            <person name="Goodstein D."/>
            <person name="Hadi M.Z."/>
            <person name="Hellsten U."/>
            <person name="Hildebrand M."/>
            <person name="Jenkins B.D."/>
            <person name="Jurka J."/>
            <person name="Kapitonov V.V."/>
            <person name="Kroger N."/>
            <person name="Lau W.W."/>
            <person name="Lane T.W."/>
            <person name="Larimer F.W."/>
            <person name="Lippmeier J.C."/>
            <person name="Lucas S."/>
            <person name="Medina M."/>
            <person name="Montsant A."/>
            <person name="Obornik M."/>
            <person name="Parker M.S."/>
            <person name="Palenik B."/>
            <person name="Pazour G.J."/>
            <person name="Richardson P.M."/>
            <person name="Rynearson T.A."/>
            <person name="Saito M.A."/>
            <person name="Schwartz D.C."/>
            <person name="Thamatrakoln K."/>
            <person name="Valentin K."/>
            <person name="Vardi A."/>
            <person name="Wilkerson F.P."/>
            <person name="Rokhsar D.S."/>
        </authorList>
    </citation>
    <scope>NUCLEOTIDE SEQUENCE [LARGE SCALE GENOMIC DNA]</scope>
    <source>
        <strain evidence="3 4">CCMP1335</strain>
    </source>
</reference>
<sequence>MSLHTQQQERSSTPTAAGKARAMMLLSTLVLLMSMGTVVGFAPRSTTQQHRVLQQDGGITTKFETTARLPSILDMSNSNEEENILRQPYQPAAATIAGASVSPLGFLVILQSSFTQSLLLGESNNNDDGEEVEVAFPVKLTSSSGSSATTSSSSGSSNSSSSNKNNDDGSPTSSSSSNTSNNKPSSTQQSQPLPSIFQENIDQSSVTTPEALTFLQLINGVDMATPVLGPDVLSLLCVWFAFLMENDHHVLEVEDELGLSSDAAAASAENVSNEFEAALEYIRAMVRTTLPINNDNGGGSSDGVNTFLDASPWQRARVQLPRVWLRGVRLQEVASSEASISHHDEGTIGTVPIAFILECTVDDGTKKLQIPLYANSNANTTPNNLQKRVEVSNQILQELSHSFSGETSAAFISLALFHRYSKSSGGDTGDGPSLTVSDGLLKQLVSLQRSGVEEKSGRDATRYCWINSSDDGDDMDELIQSADLPMYRPLSLLKESDQRVLQHLKEQNFGKDVVLGNNKNGSSGNHKTGNGEGNNQSQNKRALTLEQQALQQKLKSAWKIATEKGDEGALAKIRSAMEDLEKELVIKDEEGVVEESSLQKIQQAMQEKDDNEEDVVGLISDLEAALEERETDD</sequence>
<reference evidence="3 4" key="2">
    <citation type="journal article" date="2008" name="Nature">
        <title>The Phaeodactylum genome reveals the evolutionary history of diatom genomes.</title>
        <authorList>
            <person name="Bowler C."/>
            <person name="Allen A.E."/>
            <person name="Badger J.H."/>
            <person name="Grimwood J."/>
            <person name="Jabbari K."/>
            <person name="Kuo A."/>
            <person name="Maheswari U."/>
            <person name="Martens C."/>
            <person name="Maumus F."/>
            <person name="Otillar R.P."/>
            <person name="Rayko E."/>
            <person name="Salamov A."/>
            <person name="Vandepoele K."/>
            <person name="Beszteri B."/>
            <person name="Gruber A."/>
            <person name="Heijde M."/>
            <person name="Katinka M."/>
            <person name="Mock T."/>
            <person name="Valentin K."/>
            <person name="Verret F."/>
            <person name="Berges J.A."/>
            <person name="Brownlee C."/>
            <person name="Cadoret J.P."/>
            <person name="Chiovitti A."/>
            <person name="Choi C.J."/>
            <person name="Coesel S."/>
            <person name="De Martino A."/>
            <person name="Detter J.C."/>
            <person name="Durkin C."/>
            <person name="Falciatore A."/>
            <person name="Fournet J."/>
            <person name="Haruta M."/>
            <person name="Huysman M.J."/>
            <person name="Jenkins B.D."/>
            <person name="Jiroutova K."/>
            <person name="Jorgensen R.E."/>
            <person name="Joubert Y."/>
            <person name="Kaplan A."/>
            <person name="Kroger N."/>
            <person name="Kroth P.G."/>
            <person name="La Roche J."/>
            <person name="Lindquist E."/>
            <person name="Lommer M."/>
            <person name="Martin-Jezequel V."/>
            <person name="Lopez P.J."/>
            <person name="Lucas S."/>
            <person name="Mangogna M."/>
            <person name="McGinnis K."/>
            <person name="Medlin L.K."/>
            <person name="Montsant A."/>
            <person name="Oudot-Le Secq M.P."/>
            <person name="Napoli C."/>
            <person name="Obornik M."/>
            <person name="Parker M.S."/>
            <person name="Petit J.L."/>
            <person name="Porcel B.M."/>
            <person name="Poulsen N."/>
            <person name="Robison M."/>
            <person name="Rychlewski L."/>
            <person name="Rynearson T.A."/>
            <person name="Schmutz J."/>
            <person name="Shapiro H."/>
            <person name="Siaut M."/>
            <person name="Stanley M."/>
            <person name="Sussman M.R."/>
            <person name="Taylor A.R."/>
            <person name="Vardi A."/>
            <person name="von Dassow P."/>
            <person name="Vyverman W."/>
            <person name="Willis A."/>
            <person name="Wyrwicz L.S."/>
            <person name="Rokhsar D.S."/>
            <person name="Weissenbach J."/>
            <person name="Armbrust E.V."/>
            <person name="Green B.R."/>
            <person name="Van de Peer Y."/>
            <person name="Grigoriev I.V."/>
        </authorList>
    </citation>
    <scope>NUCLEOTIDE SEQUENCE [LARGE SCALE GENOMIC DNA]</scope>
    <source>
        <strain evidence="3 4">CCMP1335</strain>
    </source>
</reference>
<accession>B8CDS7</accession>
<dbReference type="HOGENOM" id="CLU_432489_0_0_1"/>
<feature type="transmembrane region" description="Helical" evidence="2">
    <location>
        <begin position="21"/>
        <end position="42"/>
    </location>
</feature>
<evidence type="ECO:0000256" key="2">
    <source>
        <dbReference type="SAM" id="Phobius"/>
    </source>
</evidence>